<name>A0A2G3A9P5_CAPAN</name>
<comment type="caution">
    <text evidence="7">The sequence shown here is derived from an EMBL/GenBank/DDBJ whole genome shotgun (WGS) entry which is preliminary data.</text>
</comment>
<evidence type="ECO:0000256" key="3">
    <source>
        <dbReference type="ARBA" id="ARBA00023125"/>
    </source>
</evidence>
<keyword evidence="8" id="KW-1185">Reference proteome</keyword>
<evidence type="ECO:0000256" key="2">
    <source>
        <dbReference type="ARBA" id="ARBA00023015"/>
    </source>
</evidence>
<dbReference type="STRING" id="4072.A0A2G3A9P5"/>
<dbReference type="SUPFAM" id="SSF55455">
    <property type="entry name" value="SRF-like"/>
    <property type="match status" value="1"/>
</dbReference>
<dbReference type="GO" id="GO:0005634">
    <property type="term" value="C:nucleus"/>
    <property type="evidence" value="ECO:0007669"/>
    <property type="project" value="UniProtKB-SubCell"/>
</dbReference>
<evidence type="ECO:0000313" key="7">
    <source>
        <dbReference type="EMBL" id="PHT90969.1"/>
    </source>
</evidence>
<dbReference type="InterPro" id="IPR036034">
    <property type="entry name" value="PDZ_sf"/>
</dbReference>
<dbReference type="PANTHER" id="PTHR47389:SF4">
    <property type="entry name" value="OS09G0436400 PROTEIN"/>
    <property type="match status" value="1"/>
</dbReference>
<evidence type="ECO:0000256" key="4">
    <source>
        <dbReference type="ARBA" id="ARBA00023163"/>
    </source>
</evidence>
<dbReference type="EMBL" id="AYRZ02000002">
    <property type="protein sequence ID" value="PHT90969.1"/>
    <property type="molecule type" value="Genomic_DNA"/>
</dbReference>
<organism evidence="7 8">
    <name type="scientific">Capsicum annuum</name>
    <name type="common">Capsicum pepper</name>
    <dbReference type="NCBI Taxonomy" id="4072"/>
    <lineage>
        <taxon>Eukaryota</taxon>
        <taxon>Viridiplantae</taxon>
        <taxon>Streptophyta</taxon>
        <taxon>Embryophyta</taxon>
        <taxon>Tracheophyta</taxon>
        <taxon>Spermatophyta</taxon>
        <taxon>Magnoliopsida</taxon>
        <taxon>eudicotyledons</taxon>
        <taxon>Gunneridae</taxon>
        <taxon>Pentapetalae</taxon>
        <taxon>asterids</taxon>
        <taxon>lamiids</taxon>
        <taxon>Solanales</taxon>
        <taxon>Solanaceae</taxon>
        <taxon>Solanoideae</taxon>
        <taxon>Capsiceae</taxon>
        <taxon>Capsicum</taxon>
    </lineage>
</organism>
<dbReference type="GO" id="GO:0046983">
    <property type="term" value="F:protein dimerization activity"/>
    <property type="evidence" value="ECO:0007669"/>
    <property type="project" value="InterPro"/>
</dbReference>
<dbReference type="Gene3D" id="2.30.42.10">
    <property type="match status" value="1"/>
</dbReference>
<evidence type="ECO:0000259" key="6">
    <source>
        <dbReference type="PROSITE" id="PS50066"/>
    </source>
</evidence>
<keyword evidence="3" id="KW-0238">DNA-binding</keyword>
<dbReference type="Gene3D" id="3.40.1810.10">
    <property type="entry name" value="Transcription factor, MADS-box"/>
    <property type="match status" value="1"/>
</dbReference>
<keyword evidence="2" id="KW-0805">Transcription regulation</keyword>
<evidence type="ECO:0000313" key="8">
    <source>
        <dbReference type="Proteomes" id="UP000222542"/>
    </source>
</evidence>
<dbReference type="Pfam" id="PF17820">
    <property type="entry name" value="PDZ_6"/>
    <property type="match status" value="1"/>
</dbReference>
<dbReference type="InterPro" id="IPR041489">
    <property type="entry name" value="PDZ_6"/>
</dbReference>
<gene>
    <name evidence="7" type="ORF">T459_06082</name>
</gene>
<feature type="domain" description="MADS-box" evidence="6">
    <location>
        <begin position="361"/>
        <end position="409"/>
    </location>
</feature>
<dbReference type="Pfam" id="PF00319">
    <property type="entry name" value="SRF-TF"/>
    <property type="match status" value="1"/>
</dbReference>
<keyword evidence="4" id="KW-0804">Transcription</keyword>
<dbReference type="InterPro" id="IPR002100">
    <property type="entry name" value="TF_MADSbox"/>
</dbReference>
<dbReference type="Gene3D" id="2.40.10.10">
    <property type="entry name" value="Trypsin-like serine proteases"/>
    <property type="match status" value="1"/>
</dbReference>
<dbReference type="SMART" id="SM00432">
    <property type="entry name" value="MADS"/>
    <property type="match status" value="1"/>
</dbReference>
<dbReference type="PROSITE" id="PS50066">
    <property type="entry name" value="MADS_BOX_2"/>
    <property type="match status" value="1"/>
</dbReference>
<dbReference type="GO" id="GO:0003677">
    <property type="term" value="F:DNA binding"/>
    <property type="evidence" value="ECO:0007669"/>
    <property type="project" value="UniProtKB-KW"/>
</dbReference>
<sequence length="661" mass="74022">MNLDSYKRKRKDAFTPWKREPPYSPDDVRESITLSRKEQSFYLYPQNRYLDVYTKSAALRVSTSVVSLESYSGEEEIFQCSGTIIESFNTYSIILTTASLLRCSTSRNSIADNVKLRGTEEKCPHSNSVDLIPGDAVIAVGRFYKKPFDITAATGEFSIGRCDNDDYFDCKELFVATCRIIRCSIGGPLINRYGEVIGMCFHDPGAIAFLPINIASIWWEHYKKYGQSRQPWLEMEVTNLYTADLDILENIIPKFPDVLKGVIVEEVVPGSSAESAGIKHNDVIIQFAGKRVHSFLELFENMWNNVGESVELAVIRSSHDSPVQLSMVVEERLINHSLFQLSTLGNTMTFQSSYILRVACSTMKKASNFKKKKETIVKKTRELSVLCDVKVCAILVAPNGEVDTWPENPTELNPIIQSYKEHVVAGKRKVIDGGLFKNKSKSNNVALFCDNGDDDEWIKNLSRDSKQSLLVKLNTKLAAVEKRIEFLKMGSVISSSSRGKQVVANGDQLSSEKQVVGANQENYNVGCDEYWGSSFAINDDQLGKTSTAYNQETDIVMTSEFNCSAYNQDQEVGGSMGHEGQLMEEVGGSMGHEVQLMVTSNEMNMWENFEWDDVWSIINGPDLEFDLLTKGATGFGTSLNQQTIVNDGSNPNYDYFIPLSN</sequence>
<keyword evidence="5" id="KW-0539">Nucleus</keyword>
<dbReference type="PANTHER" id="PTHR47389">
    <property type="entry name" value="OS09G0436400 PROTEIN"/>
    <property type="match status" value="1"/>
</dbReference>
<dbReference type="Gramene" id="PHT90969">
    <property type="protein sequence ID" value="PHT90969"/>
    <property type="gene ID" value="T459_06082"/>
</dbReference>
<protein>
    <recommendedName>
        <fullName evidence="6">MADS-box domain-containing protein</fullName>
    </recommendedName>
</protein>
<dbReference type="InterPro" id="IPR036879">
    <property type="entry name" value="TF_MADSbox_sf"/>
</dbReference>
<evidence type="ECO:0000256" key="5">
    <source>
        <dbReference type="ARBA" id="ARBA00023242"/>
    </source>
</evidence>
<dbReference type="SUPFAM" id="SSF50156">
    <property type="entry name" value="PDZ domain-like"/>
    <property type="match status" value="1"/>
</dbReference>
<accession>A0A2G3A9P5</accession>
<evidence type="ECO:0000256" key="1">
    <source>
        <dbReference type="ARBA" id="ARBA00004123"/>
    </source>
</evidence>
<comment type="subcellular location">
    <subcellularLocation>
        <location evidence="1">Nucleus</location>
    </subcellularLocation>
</comment>
<proteinExistence type="predicted"/>
<dbReference type="InterPro" id="IPR043504">
    <property type="entry name" value="Peptidase_S1_PA_chymotrypsin"/>
</dbReference>
<dbReference type="AlphaFoldDB" id="A0A2G3A9P5"/>
<dbReference type="Proteomes" id="UP000222542">
    <property type="component" value="Unassembled WGS sequence"/>
</dbReference>
<reference evidence="7 8" key="2">
    <citation type="journal article" date="2017" name="Genome Biol.">
        <title>New reference genome sequences of hot pepper reveal the massive evolution of plant disease-resistance genes by retroduplication.</title>
        <authorList>
            <person name="Kim S."/>
            <person name="Park J."/>
            <person name="Yeom S.I."/>
            <person name="Kim Y.M."/>
            <person name="Seo E."/>
            <person name="Kim K.T."/>
            <person name="Kim M.S."/>
            <person name="Lee J.M."/>
            <person name="Cheong K."/>
            <person name="Shin H.S."/>
            <person name="Kim S.B."/>
            <person name="Han K."/>
            <person name="Lee J."/>
            <person name="Park M."/>
            <person name="Lee H.A."/>
            <person name="Lee H.Y."/>
            <person name="Lee Y."/>
            <person name="Oh S."/>
            <person name="Lee J.H."/>
            <person name="Choi E."/>
            <person name="Choi E."/>
            <person name="Lee S.E."/>
            <person name="Jeon J."/>
            <person name="Kim H."/>
            <person name="Choi G."/>
            <person name="Song H."/>
            <person name="Lee J."/>
            <person name="Lee S.C."/>
            <person name="Kwon J.K."/>
            <person name="Lee H.Y."/>
            <person name="Koo N."/>
            <person name="Hong Y."/>
            <person name="Kim R.W."/>
            <person name="Kang W.H."/>
            <person name="Huh J.H."/>
            <person name="Kang B.C."/>
            <person name="Yang T.J."/>
            <person name="Lee Y.H."/>
            <person name="Bennetzen J.L."/>
            <person name="Choi D."/>
        </authorList>
    </citation>
    <scope>NUCLEOTIDE SEQUENCE [LARGE SCALE GENOMIC DNA]</scope>
    <source>
        <strain evidence="8">cv. CM334</strain>
    </source>
</reference>
<reference evidence="7 8" key="1">
    <citation type="journal article" date="2014" name="Nat. Genet.">
        <title>Genome sequence of the hot pepper provides insights into the evolution of pungency in Capsicum species.</title>
        <authorList>
            <person name="Kim S."/>
            <person name="Park M."/>
            <person name="Yeom S.I."/>
            <person name="Kim Y.M."/>
            <person name="Lee J.M."/>
            <person name="Lee H.A."/>
            <person name="Seo E."/>
            <person name="Choi J."/>
            <person name="Cheong K."/>
            <person name="Kim K.T."/>
            <person name="Jung K."/>
            <person name="Lee G.W."/>
            <person name="Oh S.K."/>
            <person name="Bae C."/>
            <person name="Kim S.B."/>
            <person name="Lee H.Y."/>
            <person name="Kim S.Y."/>
            <person name="Kim M.S."/>
            <person name="Kang B.C."/>
            <person name="Jo Y.D."/>
            <person name="Yang H.B."/>
            <person name="Jeong H.J."/>
            <person name="Kang W.H."/>
            <person name="Kwon J.K."/>
            <person name="Shin C."/>
            <person name="Lim J.Y."/>
            <person name="Park J.H."/>
            <person name="Huh J.H."/>
            <person name="Kim J.S."/>
            <person name="Kim B.D."/>
            <person name="Cohen O."/>
            <person name="Paran I."/>
            <person name="Suh M.C."/>
            <person name="Lee S.B."/>
            <person name="Kim Y.K."/>
            <person name="Shin Y."/>
            <person name="Noh S.J."/>
            <person name="Park J."/>
            <person name="Seo Y.S."/>
            <person name="Kwon S.Y."/>
            <person name="Kim H.A."/>
            <person name="Park J.M."/>
            <person name="Kim H.J."/>
            <person name="Choi S.B."/>
            <person name="Bosland P.W."/>
            <person name="Reeves G."/>
            <person name="Jo S.H."/>
            <person name="Lee B.W."/>
            <person name="Cho H.T."/>
            <person name="Choi H.S."/>
            <person name="Lee M.S."/>
            <person name="Yu Y."/>
            <person name="Do Choi Y."/>
            <person name="Park B.S."/>
            <person name="van Deynze A."/>
            <person name="Ashrafi H."/>
            <person name="Hill T."/>
            <person name="Kim W.T."/>
            <person name="Pai H.S."/>
            <person name="Ahn H.K."/>
            <person name="Yeam I."/>
            <person name="Giovannoni J.J."/>
            <person name="Rose J.K."/>
            <person name="Sorensen I."/>
            <person name="Lee S.J."/>
            <person name="Kim R.W."/>
            <person name="Choi I.Y."/>
            <person name="Choi B.S."/>
            <person name="Lim J.S."/>
            <person name="Lee Y.H."/>
            <person name="Choi D."/>
        </authorList>
    </citation>
    <scope>NUCLEOTIDE SEQUENCE [LARGE SCALE GENOMIC DNA]</scope>
    <source>
        <strain evidence="8">cv. CM334</strain>
    </source>
</reference>
<dbReference type="InterPro" id="IPR009003">
    <property type="entry name" value="Peptidase_S1_PA"/>
</dbReference>
<dbReference type="SUPFAM" id="SSF50494">
    <property type="entry name" value="Trypsin-like serine proteases"/>
    <property type="match status" value="1"/>
</dbReference>